<feature type="compositionally biased region" description="Basic and acidic residues" evidence="1">
    <location>
        <begin position="2240"/>
        <end position="2249"/>
    </location>
</feature>
<dbReference type="EMBL" id="BDSA01000008">
    <property type="protein sequence ID" value="GBE62920.1"/>
    <property type="molecule type" value="Genomic_DNA"/>
</dbReference>
<sequence>MKFTTLLRTPGGKPWMIFTPAASLLVSLLDSFRDLLSNVNQLEKLLKTSCGDKGCCDKAVKFRDVKLTTLRNKFKQQSEENNHLNKIVTTAEFQNVSSQLKQTEQQIQQKIDDLTRQIENLKQQDKNLKKASEKPQNASQIDKLNKDLQSHNASKRSLETLKELCDFANKVNNAPQKNNGECLSILTNLTDGLEKFLGFNPDSKGYDGTGIVYSDLDRLCDGVMAFLHGVLQTVKNDESVKKYDNMLQEPTKKLNDVLDTLTKNIGSGRVGLSVSVTKVKEWLEGYNDEVGKKTKAVTQGLSALIGKLRSDISSGVSGMYYTQVSRMEGDKLQDQLKAWQETLPSIFNDINNIEYKHINSLDSALRDRITNEIKPIHEAVKLLRDSANNLDLKNQARNVDEQLKQQKSFVETAIKTGCDELQTTLDAEFKKIWKEISSLIDTKKTQIQHIKEALSTAKGDVNILLSDFNGTYKKDVSDMFEDLNNQMEKINPNAVSTGPGSELKKQFNNITTKVTDVDKKLKDAKNHLVTWIQKAGSVLDRAIRKAQNEVYKKMDPGGTDSDSIGDNITKLSTAGGKVENANQELSKIDGSLNYWITQTSNLVDGALNNANNIISQMSQTNTENITQSVADLKQKSEDHFLQYKQSELMVYAHQANENLNKLANAVERLVDERLKPALEKYKEWVKASAAAQPSITHDSRPLIHSIVHLKNISNVLQQAAQQQLGVNGGRRPYGFSQSPLQTSLYELQKQSSEIHALENEVRRPNQSSGLQTKNPDQVAKDLQTLSTLTVNIRRVMNDSITALNESINAGLQSASLSVTMSLTSQSWIRDSSTFSNALRNAHTFCQHIQKLESQFRSQPGGFDINITTSRLDNIMQVVASFGTQFANDRAVFEKFNNGITEPFRKLVQAVTSAAGEEKNGLQQILGKQLKEMYFNRPASDLEENQNSIHQFYKVFGTQKSELSTQPGAIKDATSAITTELRKLIEKLKEDVVGKLQDLKTNGINDDTVWNGTVGLCRIHNDIIGILGTNVSGNLHDIINKASPQVNAIILKLEELPDKVEQVRQVTQGKLEALERAITEIHKKIEAVEFTISQADFKLGTVIKDLGDAAVKVEDTIKTAISNLKKSLLTVTKQAFSTLTTDVQNLFADGHKANLLALKYLVERQSAKIANIIFTDTTNGLKGFLNTFSSYLELNMREFQYPEFTELSSAFNNYLSPLLSYTAEQVKTPSKAKKGEKQKNEQLDQVSLLQSNLDLLLSSLKETNRFDFGFRNKLDTVMDVLSFFSPRKFSGSHNPELLDALKGGVKSFCDELDKVYMNVYEAHPDQINWSQLVTKNPAGKPGETKDELSQQGKNLSKICLTTIETLLHEISDLRNNCYPHDNKGAWKDKHIYRYENGNKKVKNPLGDWFKRAGYIVSDFDKQEGELRNKPECKGEHVYKLLVNDESTKYLFRHVDPAQDPRALRKLHNYVETYYYVGHLAHIPSPKAPTTVHHMLCWCLGLYYNPVYNSLKKHIATVVKTKDAKSGETLPYTEAYPTELNAADLVAALNHIISQCASVLTTILGTGDAETTYASDFYNNTLNLRYPNSGQACLDMFLDILRRLFLQLKFLETQCALPSMHHGWRGCLYGRDIKTTKSLCDNHIGNKQSDCLPRSPLMSYLNDCLPGHLPHQLSEIGCKTVCTTCPSGRPGMPCLTPLGFKGFSGSTRRGNDLYKVLTKFFYNVHITGLMCLIPKPPSTLPEHIGFALSLVASWFDTSKVTKNEIRNPTLQSSFESSISSLSIQLYPKSSELTNALMRAYGSQSVVHQTCQHHHLLNLISGDMCINQSKGVTCSPYISSLCIDSYHDLAYKHCNTYLSWAIYLPWTFWDLLNNLYNAFCGITCADWGCRGCLRGDKCKSGKHGIVEDEKKDVTCQCSSIVSCRGVAPTLYQYGFSFGEASTLNGGSTVKKCKDFCSQLRNVLKSEYFRTLFKECDNFLCIIRWPFMLTLLSLWSLSLLYLLHITVVRLDVLRIRSHLRSPSSHRIAAQSLLAAARVKALANVKHGNGENGLENLAEALKKLIGDAIESATSSLSKRENELKCPDKRYDESLCKSLDDKIVEARTALNSDQSRTAQNLVKKSLTDLASDLEKHKSNKQKHYNEVHYLTDDARGKALEDIDAHRISLGQLAGQLSDFIGGGEEVKKAILNGLHSNVTQLEKLVKTSCGDKGCCKDAVNFRVGPLKNLQEQFNDIDKIEREIDGLNKQKDEKGKAPVRAPSDGQSEIDELTKEIQENEKQLEEQKKSLNVQIEKLQSPLNEPKMKIQNTIDSLTASVRQCEEEIEQYKKAQKASKNDPKNISIPYHLSNPLATAQAKLKSHKASLNSLESLDKLITFHNDVQTPKSGECKNILTNLCSGLEKFLGYQETSKGYDGTGIVYSDLDRLCDGVMSFLHGVLESVKDDESVKTYDNNPPNDINNVLDRLNDSVGKGREAFPAAVTQVSGWLKKHGEQVEKATGGVKNKLGELIGNLSSGAGENENVYYKNVKEQEEHKLQDQLKSWKSTLVSLKNEVDGITKTDVKALDNTLQSQITHKIDPITSVIEHLQNSASDEVMAACQAVDRQLDEHKARVLKHIEDDCTGLLETLYEEVDNMLQKISELQGIRCEQFGHIKNVIEHIKFAVGDFIENYDNNYSAKISTFFDIIRKEVESVYKNLKVRKDSLNRLIRLAETYYIRIKKKIGEQNKEGVIGDNWKKLKTRMTELVGEIKGNGSGDGLGGVAGGVKEYATDFSEGTFGTRVEGWIDGILNEDPVKGWMKEYASSNDDKFVSEYKGAKASDDKSKKLKSKMANAIRLQIEKKLGGDLSVTMCTIGSADDKGSISKNLAYVKDICEGFAKRLGERIRKETIDGFVNQIVMAIEEDPKIVDIHKKREHNQYNLKYLVLYTLHQLVATARKAGAEVYSFTADHKSKLSENVHGAIEKVTQIGKYFDKDDDKNNGLTTDDFGKKIDDALEALRRPIRELDTLFQEPADKEYIFKELATIEKHLSTLDQIKQEKEGGKIYDEKGKADKLMSDLKHNIQQITSGFDSIDGVVKNANDVLEKGLLSVTDALLSFRHTLTNDIQTLQKDLTETAKNAFEEITVQVRLLFSHSRTADLTALRKLVDAQKTAIEGIIKKDLANGVKGLLDKMLKTHTILEPMKDDKELTVGTPKFKKFYEGLWSYIIGQLTNHPSKDNASKVNTALTELLQKMIKENHFSHEVSDLIKKVADVAEKFSPAKFTDPSSPILQALKDGIGALAKQLGYAYVSTYCCQKFDGALLDPEISTASDDKRKLTEYGKKLSKVFMTCLPGWGKHLDWLRRHCDKDPKGPWNGLQITKLKNNPLGLWFDSRGYKVSDSEKPEGELNIIQDPKHGIHGLLVDNREIEKRLYRNDDEKKDPGTLREVCKYLPLYFQVRHHEHFDSPKPPTTVSHMLQWITGLTYNPMLEKLDSHFTTMFQGLKKAYKLDNPHIAITKPFTLSGALNDNTIRSSYLSAVLRKVCETAESVLIAFQGHGHAAGRYACEYSSNVDKLDYTTSPSKCFDLLCEICLKLHDQLNFLYRHCSHPSKLGGWQDCWYGNGVAGTSWQCNNLQCPDQPYNQEGNQKHNQQCDQNCNQNADCGLKSPLQSYLEDGLPGFIPHHLKKLGCGVECSLGKHRGLPCLIPMGFSEIGTVASHRQKGEDLKKVLEKFCGQPSKPLTLFCSYVKCLLHIPPQTLGDMFAFYYGFLNGWDGSGPNRKVAFEQAVQNADFENRNTTLNVGTMFQSSDHTGTSTTHVKGDLCSLVTCDGGIATLDPVGTCGPYLRPLCMDNRGIYSSTFKNYYLSWIVYATETFSRLLKDLLEECRQSCGLPKSKCHTTNCVTNCRTVVSDITSPNKNHQQGCKSIVKCKSTLPNLYKYGFYFGNTQKLNGTEDIRTKRTCNDFCDALDRVLSEVKDKNDVLAKLIYETIPKFLWDIRSKFYYLLLALWSLSLLYLLHIAVVRLDVLRIRSHLRSPSSHRIAAQSLLAAARVKALANVKYFSP</sequence>
<dbReference type="VEuPathDB" id="PiroplasmaDB:BOVATA_044130"/>
<feature type="transmembrane region" description="Helical" evidence="2">
    <location>
        <begin position="3975"/>
        <end position="3998"/>
    </location>
</feature>
<evidence type="ECO:0000256" key="2">
    <source>
        <dbReference type="SAM" id="Phobius"/>
    </source>
</evidence>
<dbReference type="Gene3D" id="1.10.287.1490">
    <property type="match status" value="1"/>
</dbReference>
<dbReference type="GeneID" id="39876690"/>
<comment type="caution">
    <text evidence="3">The sequence shown here is derived from an EMBL/GenBank/DDBJ whole genome shotgun (WGS) entry which is preliminary data.</text>
</comment>
<reference evidence="3 4" key="1">
    <citation type="journal article" date="2017" name="BMC Genomics">
        <title>Whole-genome assembly of Babesia ovata and comparative genomics between closely related pathogens.</title>
        <authorList>
            <person name="Yamagishi J."/>
            <person name="Asada M."/>
            <person name="Hakimi H."/>
            <person name="Tanaka T.Q."/>
            <person name="Sugimoto C."/>
            <person name="Kawazu S."/>
        </authorList>
    </citation>
    <scope>NUCLEOTIDE SEQUENCE [LARGE SCALE GENOMIC DNA]</scope>
    <source>
        <strain evidence="3 4">Miyake</strain>
    </source>
</reference>
<organism evidence="3 4">
    <name type="scientific">Babesia ovata</name>
    <dbReference type="NCBI Taxonomy" id="189622"/>
    <lineage>
        <taxon>Eukaryota</taxon>
        <taxon>Sar</taxon>
        <taxon>Alveolata</taxon>
        <taxon>Apicomplexa</taxon>
        <taxon>Aconoidasida</taxon>
        <taxon>Piroplasmida</taxon>
        <taxon>Babesiidae</taxon>
        <taxon>Babesia</taxon>
    </lineage>
</organism>
<feature type="region of interest" description="Disordered" evidence="1">
    <location>
        <begin position="2240"/>
        <end position="2260"/>
    </location>
</feature>
<evidence type="ECO:0000256" key="1">
    <source>
        <dbReference type="SAM" id="MobiDB-lite"/>
    </source>
</evidence>
<keyword evidence="4" id="KW-1185">Reference proteome</keyword>
<dbReference type="PANTHER" id="PTHR45615">
    <property type="entry name" value="MYOSIN HEAVY CHAIN, NON-MUSCLE"/>
    <property type="match status" value="1"/>
</dbReference>
<dbReference type="Proteomes" id="UP000236319">
    <property type="component" value="Unassembled WGS sequence"/>
</dbReference>
<dbReference type="PANTHER" id="PTHR45615:SF80">
    <property type="entry name" value="GRIP DOMAIN-CONTAINING PROTEIN"/>
    <property type="match status" value="1"/>
</dbReference>
<proteinExistence type="predicted"/>
<accession>A0A2H6KIV2</accession>
<feature type="region of interest" description="Disordered" evidence="1">
    <location>
        <begin position="126"/>
        <end position="149"/>
    </location>
</feature>
<evidence type="ECO:0000313" key="3">
    <source>
        <dbReference type="EMBL" id="GBE62920.1"/>
    </source>
</evidence>
<evidence type="ECO:0008006" key="5">
    <source>
        <dbReference type="Google" id="ProtNLM"/>
    </source>
</evidence>
<keyword evidence="2" id="KW-1133">Transmembrane helix</keyword>
<protein>
    <recommendedName>
        <fullName evidence="5">C3H1-type domain-containing protein</fullName>
    </recommendedName>
</protein>
<keyword evidence="2" id="KW-0812">Transmembrane</keyword>
<keyword evidence="2" id="KW-0472">Membrane</keyword>
<evidence type="ECO:0000313" key="4">
    <source>
        <dbReference type="Proteomes" id="UP000236319"/>
    </source>
</evidence>
<name>A0A2H6KIV2_9APIC</name>
<dbReference type="RefSeq" id="XP_028869163.1">
    <property type="nucleotide sequence ID" value="XM_029013330.1"/>
</dbReference>
<gene>
    <name evidence="3" type="ORF">BOVATA_044130</name>
</gene>